<dbReference type="FunFam" id="2.40.40.20:FF:000019">
    <property type="entry name" value="DNA-directed RNA polymerase II subunit RPB1"/>
    <property type="match status" value="1"/>
</dbReference>
<proteinExistence type="inferred from homology"/>
<dbReference type="CDD" id="cd02736">
    <property type="entry name" value="RNAP_III_Rpc1_C"/>
    <property type="match status" value="1"/>
</dbReference>
<dbReference type="Gene3D" id="6.10.250.2940">
    <property type="match status" value="1"/>
</dbReference>
<organism evidence="12">
    <name type="scientific">Cyprideis torosa</name>
    <dbReference type="NCBI Taxonomy" id="163714"/>
    <lineage>
        <taxon>Eukaryota</taxon>
        <taxon>Metazoa</taxon>
        <taxon>Ecdysozoa</taxon>
        <taxon>Arthropoda</taxon>
        <taxon>Crustacea</taxon>
        <taxon>Oligostraca</taxon>
        <taxon>Ostracoda</taxon>
        <taxon>Podocopa</taxon>
        <taxon>Podocopida</taxon>
        <taxon>Cytherocopina</taxon>
        <taxon>Cytheroidea</taxon>
        <taxon>Cytherideidae</taxon>
        <taxon>Cyprideis</taxon>
    </lineage>
</organism>
<evidence type="ECO:0000256" key="5">
    <source>
        <dbReference type="ARBA" id="ARBA00022695"/>
    </source>
</evidence>
<dbReference type="Gene3D" id="1.10.132.30">
    <property type="match status" value="1"/>
</dbReference>
<evidence type="ECO:0000256" key="2">
    <source>
        <dbReference type="ARBA" id="ARBA00006460"/>
    </source>
</evidence>
<dbReference type="GO" id="GO:0000428">
    <property type="term" value="C:DNA-directed RNA polymerase complex"/>
    <property type="evidence" value="ECO:0007669"/>
    <property type="project" value="UniProtKB-KW"/>
</dbReference>
<dbReference type="Pfam" id="PF04983">
    <property type="entry name" value="RNA_pol_Rpb1_3"/>
    <property type="match status" value="1"/>
</dbReference>
<evidence type="ECO:0000256" key="11">
    <source>
        <dbReference type="RuleBase" id="RU004279"/>
    </source>
</evidence>
<keyword evidence="5 11" id="KW-0548">Nucleotidyltransferase</keyword>
<evidence type="ECO:0000256" key="9">
    <source>
        <dbReference type="ARBA" id="ARBA00023163"/>
    </source>
</evidence>
<keyword evidence="7" id="KW-0862">Zinc</keyword>
<comment type="catalytic activity">
    <reaction evidence="11">
        <text>RNA(n) + a ribonucleoside 5'-triphosphate = RNA(n+1) + diphosphate</text>
        <dbReference type="Rhea" id="RHEA:21248"/>
        <dbReference type="Rhea" id="RHEA-COMP:14527"/>
        <dbReference type="Rhea" id="RHEA-COMP:17342"/>
        <dbReference type="ChEBI" id="CHEBI:33019"/>
        <dbReference type="ChEBI" id="CHEBI:61557"/>
        <dbReference type="ChEBI" id="CHEBI:140395"/>
        <dbReference type="EC" id="2.7.7.6"/>
    </reaction>
</comment>
<dbReference type="FunFam" id="1.10.274.100:FF:000003">
    <property type="entry name" value="DNA-directed RNA polymerase subunit"/>
    <property type="match status" value="1"/>
</dbReference>
<keyword evidence="4 11" id="KW-0808">Transferase</keyword>
<dbReference type="InterPro" id="IPR038120">
    <property type="entry name" value="Rpb1_funnel_sf"/>
</dbReference>
<dbReference type="Pfam" id="PF05000">
    <property type="entry name" value="RNA_pol_Rpb1_4"/>
    <property type="match status" value="1"/>
</dbReference>
<dbReference type="InterPro" id="IPR035698">
    <property type="entry name" value="RNAP_III_Rpc1_C"/>
</dbReference>
<dbReference type="OrthoDB" id="270392at2759"/>
<evidence type="ECO:0000313" key="12">
    <source>
        <dbReference type="EMBL" id="CAD7230112.1"/>
    </source>
</evidence>
<gene>
    <name evidence="12" type="ORF">CTOB1V02_LOCUS7975</name>
</gene>
<dbReference type="SMART" id="SM00663">
    <property type="entry name" value="RPOLA_N"/>
    <property type="match status" value="1"/>
</dbReference>
<dbReference type="InterPro" id="IPR015700">
    <property type="entry name" value="RPC1"/>
</dbReference>
<dbReference type="Gene3D" id="1.10.274.100">
    <property type="entry name" value="RNA polymerase Rpb1, domain 3"/>
    <property type="match status" value="1"/>
</dbReference>
<dbReference type="PANTHER" id="PTHR48446">
    <property type="entry name" value="DNA-DIRECTED RNA POLYMERASE SUBUNIT BETA' N-TERMINAL SECTION"/>
    <property type="match status" value="1"/>
</dbReference>
<evidence type="ECO:0000256" key="7">
    <source>
        <dbReference type="ARBA" id="ARBA00022833"/>
    </source>
</evidence>
<reference evidence="12" key="1">
    <citation type="submission" date="2020-11" db="EMBL/GenBank/DDBJ databases">
        <authorList>
            <person name="Tran Van P."/>
        </authorList>
    </citation>
    <scope>NUCLEOTIDE SEQUENCE</scope>
</reference>
<dbReference type="InterPro" id="IPR035697">
    <property type="entry name" value="RNAP_III_RPC1_N"/>
</dbReference>
<comment type="function">
    <text evidence="11">DNA-dependent RNA polymerase catalyzes the transcription of DNA into RNA using the four ribonucleoside triphosphates as substrates.</text>
</comment>
<dbReference type="Gene3D" id="1.10.150.390">
    <property type="match status" value="1"/>
</dbReference>
<dbReference type="CDD" id="cd02583">
    <property type="entry name" value="RNAP_III_RPC1_N"/>
    <property type="match status" value="1"/>
</dbReference>
<dbReference type="EC" id="2.7.7.6" evidence="11"/>
<accession>A0A7R8WEB8</accession>
<dbReference type="Gene3D" id="6.20.50.80">
    <property type="match status" value="1"/>
</dbReference>
<dbReference type="InterPro" id="IPR042102">
    <property type="entry name" value="RNA_pol_Rpb1_3_sf"/>
</dbReference>
<dbReference type="Pfam" id="PF04997">
    <property type="entry name" value="RNA_pol_Rpb1_1"/>
    <property type="match status" value="1"/>
</dbReference>
<keyword evidence="9 11" id="KW-0804">Transcription</keyword>
<dbReference type="FunFam" id="4.10.860.120:FF:000004">
    <property type="entry name" value="DNA-directed RNA polymerase subunit"/>
    <property type="match status" value="1"/>
</dbReference>
<dbReference type="FunFam" id="1.10.132.30:FF:000001">
    <property type="entry name" value="DNA-directed RNA polymerase subunit"/>
    <property type="match status" value="1"/>
</dbReference>
<dbReference type="FunFam" id="3.30.1490.180:FF:000002">
    <property type="entry name" value="DNA-directed RNA polymerase subunit"/>
    <property type="match status" value="1"/>
</dbReference>
<dbReference type="GO" id="GO:0006351">
    <property type="term" value="P:DNA-templated transcription"/>
    <property type="evidence" value="ECO:0007669"/>
    <property type="project" value="InterPro"/>
</dbReference>
<evidence type="ECO:0000256" key="6">
    <source>
        <dbReference type="ARBA" id="ARBA00022723"/>
    </source>
</evidence>
<protein>
    <recommendedName>
        <fullName evidence="11">DNA-directed RNA polymerase subunit</fullName>
        <ecNumber evidence="11">2.7.7.6</ecNumber>
    </recommendedName>
</protein>
<name>A0A7R8WEB8_9CRUS</name>
<dbReference type="InterPro" id="IPR007081">
    <property type="entry name" value="RNA_pol_Rpb1_5"/>
</dbReference>
<dbReference type="GO" id="GO:0005654">
    <property type="term" value="C:nucleoplasm"/>
    <property type="evidence" value="ECO:0007669"/>
    <property type="project" value="UniProtKB-ARBA"/>
</dbReference>
<dbReference type="EMBL" id="OB662474">
    <property type="protein sequence ID" value="CAD7230112.1"/>
    <property type="molecule type" value="Genomic_DNA"/>
</dbReference>
<dbReference type="Gene3D" id="4.10.860.120">
    <property type="entry name" value="RNA polymerase II, clamp domain"/>
    <property type="match status" value="1"/>
</dbReference>
<dbReference type="GO" id="GO:0003899">
    <property type="term" value="F:DNA-directed RNA polymerase activity"/>
    <property type="evidence" value="ECO:0007669"/>
    <property type="project" value="UniProtKB-EC"/>
</dbReference>
<evidence type="ECO:0000256" key="1">
    <source>
        <dbReference type="ARBA" id="ARBA00004123"/>
    </source>
</evidence>
<dbReference type="InterPro" id="IPR007080">
    <property type="entry name" value="RNA_pol_Rpb1_1"/>
</dbReference>
<comment type="similarity">
    <text evidence="2 11">Belongs to the RNA polymerase beta' chain family.</text>
</comment>
<dbReference type="GO" id="GO:0003677">
    <property type="term" value="F:DNA binding"/>
    <property type="evidence" value="ECO:0007669"/>
    <property type="project" value="InterPro"/>
</dbReference>
<dbReference type="Gene3D" id="3.30.1490.180">
    <property type="entry name" value="RNA polymerase ii"/>
    <property type="match status" value="1"/>
</dbReference>
<dbReference type="Gene3D" id="2.40.40.20">
    <property type="match status" value="1"/>
</dbReference>
<dbReference type="InterPro" id="IPR006592">
    <property type="entry name" value="RNA_pol_N"/>
</dbReference>
<keyword evidence="3 11" id="KW-0240">DNA-directed RNA polymerase</keyword>
<dbReference type="Pfam" id="PF00623">
    <property type="entry name" value="RNA_pol_Rpb1_2"/>
    <property type="match status" value="1"/>
</dbReference>
<keyword evidence="8" id="KW-0460">Magnesium</keyword>
<dbReference type="InterPro" id="IPR007083">
    <property type="entry name" value="RNA_pol_Rpb1_4"/>
</dbReference>
<dbReference type="InterPro" id="IPR000722">
    <property type="entry name" value="RNA_pol_asu"/>
</dbReference>
<dbReference type="FunFam" id="1.10.150.390:FF:000003">
    <property type="entry name" value="DNA-directed RNA polymerase subunit"/>
    <property type="match status" value="1"/>
</dbReference>
<evidence type="ECO:0000256" key="3">
    <source>
        <dbReference type="ARBA" id="ARBA00022478"/>
    </source>
</evidence>
<sequence length="1406" mass="156676">MKEQYREADAIHKISHVCFGALSAEQIQQAAHVQIVGKNLYAQDGTRQPVPYGVLDKRLGVSSKDGTCATCGKGLIDCIGHFGFLDLELPVFHIGYFNAIINILQTICKGCSSVLLNPQDKLTYREKVRSPNLSYLAKKGIRKKIWERAKKIRSCPYCLETNGVVKKAGLLKISHEKYRDVRKSEKGIVEDLVKEFKHATEDLKEIQAFANSSLIHLLNPLEVLQLFQAIPEDDISLLLIDSEQAHPKDFILTRIPVPPVCIRPSVVSDLKSGTNEDDLTMKLTEIVFLNNVISRHRVMGAKVQMITEDWDFLQLQCALYINSETSGIPLNMQPKKSGRGFIQRLKGKQGRFRGNLSGKRVDFSGRTVISPDPNLRIDQVGVPELVAKVMTFPERVTPHNISLMRQLVLNGADQHPGANFVELRGSSGIKKYLKYGNRLKISQELRVGDTVERHMLDDDRVLFNRQPSLHRLSIMCHRAKILKHRTFRFNECVCTPYNADFDGDEMNLHLPQTLEAKAEAQTLMGVRNNLVTPRNGELIIAATQDFITGAYLLTKKDVFFDRAKTCQLISYLMSDSKAERVDLPPPAIVKPMALWTGKQIFSLVIRPHADKNSAQDIKANLRTKGKAYTSGEELCSADSFVVIFNSELLAGTIDKAVIGSGSKNNIFYILLQDYGSQVAIDAMWRLSRVASWFLMNRGFSIGLGDVTPGAGLLKAKEILLEGGYSKCDEYIRQLSTGQLACQPGCSAEETLEQVILRELSVIRDHAGRACLTELDKTNAPLTMAICGSKGSNINISQMIACVGQQAISGKRVPDGFEDRALPHFERKSKIPAAKGFVSNSFYSGLTPTEFFFHTMGGREGLVDTAVKTAETGYMQRRLVKSLEDLCASYDSTVRNSSGEVVQFKYGGDGLDPTFMEGKDKTVDLQRIFHHVRCKSQSEHDRPIKAAEIVATTAEILKTDQYSAWPVELKKEILVFLKEFAAKAEKLRSRFPPRFERQLEPLSLAQLVEFLDTCRDKYLRAQMEPGTAVGALAAQSIGEPGTQMTLKTFHFAGVASMNITLGVPRIKEIINATKDILTPIVTAELVTDDDAEFARLVKGRIEKTTLGEVSEYIEEVLLPDDCFLLVKLDLDRIRLLKLEVNADVIRYALCSSKLRLKPGNVRVVSDSLITVKPVDPVASSSSKKSSNTSSMYYQMQRLKVEVPRVEIVGLKSVNRAVIHMDDSTGSTKYKLFVEGDNLKEVLATYGVNGNKTTSNNILEVAHTLGIEAARATIIREIQYTMESHGMSIDRRHIMLLADLMTFKGWFCLLRLRNSLVPGEVLGITRHGLAKMKESVLMLASFEKTADHLFDAAYHGQRDAITGVSECIIMGMPMKLGTGLFKLLQHSETKQPRPTPKTLLFDSPDLHI</sequence>
<dbReference type="InterPro" id="IPR044893">
    <property type="entry name" value="RNA_pol_Rpb1_clamp_domain"/>
</dbReference>
<dbReference type="NCBIfam" id="NF006336">
    <property type="entry name" value="PRK08566.1"/>
    <property type="match status" value="1"/>
</dbReference>
<dbReference type="SUPFAM" id="SSF64484">
    <property type="entry name" value="beta and beta-prime subunits of DNA dependent RNA-polymerase"/>
    <property type="match status" value="1"/>
</dbReference>
<dbReference type="PANTHER" id="PTHR48446:SF1">
    <property type="entry name" value="DNA-DIRECTED RNA POLYMERASE SUBUNIT BETA' N-TERMINAL SECTION"/>
    <property type="match status" value="1"/>
</dbReference>
<keyword evidence="10" id="KW-0539">Nucleus</keyword>
<dbReference type="InterPro" id="IPR007066">
    <property type="entry name" value="RNA_pol_Rpb1_3"/>
</dbReference>
<evidence type="ECO:0000256" key="10">
    <source>
        <dbReference type="ARBA" id="ARBA00023242"/>
    </source>
</evidence>
<dbReference type="Pfam" id="PF04998">
    <property type="entry name" value="RNA_pol_Rpb1_5"/>
    <property type="match status" value="1"/>
</dbReference>
<keyword evidence="6" id="KW-0479">Metal-binding</keyword>
<evidence type="ECO:0000256" key="8">
    <source>
        <dbReference type="ARBA" id="ARBA00022842"/>
    </source>
</evidence>
<evidence type="ECO:0000256" key="4">
    <source>
        <dbReference type="ARBA" id="ARBA00022679"/>
    </source>
</evidence>
<dbReference type="GO" id="GO:0046872">
    <property type="term" value="F:metal ion binding"/>
    <property type="evidence" value="ECO:0007669"/>
    <property type="project" value="UniProtKB-KW"/>
</dbReference>
<comment type="subcellular location">
    <subcellularLocation>
        <location evidence="1">Nucleus</location>
    </subcellularLocation>
</comment>